<organism evidence="3 4">
    <name type="scientific">Geosporobacter subterraneus DSM 17957</name>
    <dbReference type="NCBI Taxonomy" id="1121919"/>
    <lineage>
        <taxon>Bacteria</taxon>
        <taxon>Bacillati</taxon>
        <taxon>Bacillota</taxon>
        <taxon>Clostridia</taxon>
        <taxon>Peptostreptococcales</taxon>
        <taxon>Thermotaleaceae</taxon>
        <taxon>Geosporobacter</taxon>
    </lineage>
</organism>
<reference evidence="4" key="1">
    <citation type="submission" date="2016-11" db="EMBL/GenBank/DDBJ databases">
        <authorList>
            <person name="Varghese N."/>
            <person name="Submissions S."/>
        </authorList>
    </citation>
    <scope>NUCLEOTIDE SEQUENCE [LARGE SCALE GENOMIC DNA]</scope>
    <source>
        <strain evidence="4">DSM 17957</strain>
    </source>
</reference>
<evidence type="ECO:0000313" key="3">
    <source>
        <dbReference type="EMBL" id="SHJ29990.1"/>
    </source>
</evidence>
<gene>
    <name evidence="3" type="ORF">SAMN02745975_01733</name>
</gene>
<proteinExistence type="predicted"/>
<keyword evidence="4" id="KW-1185">Reference proteome</keyword>
<dbReference type="InterPro" id="IPR006675">
    <property type="entry name" value="HDIG_dom"/>
</dbReference>
<dbReference type="PROSITE" id="PS51832">
    <property type="entry name" value="HD_GYP"/>
    <property type="match status" value="1"/>
</dbReference>
<dbReference type="RefSeq" id="WP_110940900.1">
    <property type="nucleotide sequence ID" value="NZ_FQZV01000020.1"/>
</dbReference>
<dbReference type="PANTHER" id="PTHR43155:SF2">
    <property type="entry name" value="CYCLIC DI-GMP PHOSPHODIESTERASE PA4108"/>
    <property type="match status" value="1"/>
</dbReference>
<feature type="domain" description="HD-GYP" evidence="2">
    <location>
        <begin position="105"/>
        <end position="301"/>
    </location>
</feature>
<evidence type="ECO:0000313" key="4">
    <source>
        <dbReference type="Proteomes" id="UP000184536"/>
    </source>
</evidence>
<dbReference type="OrthoDB" id="9804747at2"/>
<dbReference type="SMART" id="SM00471">
    <property type="entry name" value="HDc"/>
    <property type="match status" value="1"/>
</dbReference>
<protein>
    <submittedName>
        <fullName evidence="3">HDIG domain-containing protein</fullName>
    </submittedName>
</protein>
<evidence type="ECO:0000259" key="2">
    <source>
        <dbReference type="PROSITE" id="PS51832"/>
    </source>
</evidence>
<dbReference type="PROSITE" id="PS51831">
    <property type="entry name" value="HD"/>
    <property type="match status" value="1"/>
</dbReference>
<sequence>MRLIKLKNVVSGMTLAKGIYSCEGKVLLAEGVRLTGSYIDRLKEIGIYEIYIEDEISKDIHIRDIIDDQTRIAAKRTICQAVRDLRLKKSFDVPRVSEIVNRIVDDLLSNKNIMINLADLRSVDEYTFAHSVNVAVVAIVIGKALGYNQLRLRDLGIGAILHDIGKTEIPLEILNKPGRLEASEVEIMKKHPEYGYEILKRHRDISTLSRGIPLMHHERIDGSGYPYGKKGDEIHEFAKIVAIADTYDAMTSNRIYKQKVAPDKAIEYLVSTGNYNFDYNIVKLFLNHVTLYPVGTIVRLNTAQKGIVIDNNQYSPTRPIVRIIKDEKLHSSSEFEEIDLQKHLTVFIEEICDE</sequence>
<dbReference type="PANTHER" id="PTHR43155">
    <property type="entry name" value="CYCLIC DI-GMP PHOSPHODIESTERASE PA4108-RELATED"/>
    <property type="match status" value="1"/>
</dbReference>
<dbReference type="Proteomes" id="UP000184536">
    <property type="component" value="Unassembled WGS sequence"/>
</dbReference>
<dbReference type="Gene3D" id="1.10.3210.10">
    <property type="entry name" value="Hypothetical protein af1432"/>
    <property type="match status" value="1"/>
</dbReference>
<dbReference type="NCBIfam" id="TIGR00277">
    <property type="entry name" value="HDIG"/>
    <property type="match status" value="1"/>
</dbReference>
<dbReference type="Pfam" id="PF13487">
    <property type="entry name" value="HD_5"/>
    <property type="match status" value="1"/>
</dbReference>
<evidence type="ECO:0000259" key="1">
    <source>
        <dbReference type="PROSITE" id="PS51831"/>
    </source>
</evidence>
<dbReference type="CDD" id="cd00077">
    <property type="entry name" value="HDc"/>
    <property type="match status" value="1"/>
</dbReference>
<dbReference type="InterPro" id="IPR003607">
    <property type="entry name" value="HD/PDEase_dom"/>
</dbReference>
<dbReference type="InterPro" id="IPR006674">
    <property type="entry name" value="HD_domain"/>
</dbReference>
<dbReference type="InterPro" id="IPR037522">
    <property type="entry name" value="HD_GYP_dom"/>
</dbReference>
<feature type="domain" description="HD" evidence="1">
    <location>
        <begin position="127"/>
        <end position="250"/>
    </location>
</feature>
<dbReference type="AlphaFoldDB" id="A0A1M6I6F9"/>
<accession>A0A1M6I6F9</accession>
<dbReference type="SUPFAM" id="SSF109604">
    <property type="entry name" value="HD-domain/PDEase-like"/>
    <property type="match status" value="1"/>
</dbReference>
<dbReference type="EMBL" id="FQZV01000020">
    <property type="protein sequence ID" value="SHJ29990.1"/>
    <property type="molecule type" value="Genomic_DNA"/>
</dbReference>
<dbReference type="STRING" id="1121919.SAMN02745975_01733"/>
<name>A0A1M6I6F9_9FIRM</name>